<feature type="signal peptide" evidence="2">
    <location>
        <begin position="1"/>
        <end position="27"/>
    </location>
</feature>
<evidence type="ECO:0000256" key="1">
    <source>
        <dbReference type="SAM" id="MobiDB-lite"/>
    </source>
</evidence>
<dbReference type="Proteomes" id="UP000183656">
    <property type="component" value="Unassembled WGS sequence"/>
</dbReference>
<dbReference type="InterPro" id="IPR012899">
    <property type="entry name" value="LTXXQ"/>
</dbReference>
<dbReference type="STRING" id="343013.SAMN04489707_101522"/>
<organism evidence="3 4">
    <name type="scientific">Paenacidovorax caeni</name>
    <dbReference type="NCBI Taxonomy" id="343013"/>
    <lineage>
        <taxon>Bacteria</taxon>
        <taxon>Pseudomonadati</taxon>
        <taxon>Pseudomonadota</taxon>
        <taxon>Betaproteobacteria</taxon>
        <taxon>Burkholderiales</taxon>
        <taxon>Comamonadaceae</taxon>
        <taxon>Paenacidovorax</taxon>
    </lineage>
</organism>
<sequence>MTFLSRRIATSAAAATLLAALSVPTLAQTPPPGPQARSEQMQEMRKERMENWAAKFKQQLQLTPAQEGAWSTYMEAMKPREHARLGTDWKDLRALPTPERIDRLRALREQHAADADRRGEATKAFYGQLTPAQQKTLDTQSLRWMEGMRGKGMHHPDHQGGPRHGGPGHRMAPPPQQQ</sequence>
<protein>
    <submittedName>
        <fullName evidence="3">LTXXQ motif family protein</fullName>
    </submittedName>
</protein>
<dbReference type="RefSeq" id="WP_054256961.1">
    <property type="nucleotide sequence ID" value="NZ_CYIG01000029.1"/>
</dbReference>
<evidence type="ECO:0000256" key="2">
    <source>
        <dbReference type="SAM" id="SignalP"/>
    </source>
</evidence>
<dbReference type="Pfam" id="PF07813">
    <property type="entry name" value="LTXXQ"/>
    <property type="match status" value="1"/>
</dbReference>
<gene>
    <name evidence="3" type="ORF">SAMN04489707_101522</name>
</gene>
<feature type="chain" id="PRO_5010162543" evidence="2">
    <location>
        <begin position="28"/>
        <end position="178"/>
    </location>
</feature>
<feature type="region of interest" description="Disordered" evidence="1">
    <location>
        <begin position="147"/>
        <end position="178"/>
    </location>
</feature>
<dbReference type="EMBL" id="FPBX01000015">
    <property type="protein sequence ID" value="SFU69580.1"/>
    <property type="molecule type" value="Genomic_DNA"/>
</dbReference>
<dbReference type="Gene3D" id="1.20.120.1490">
    <property type="match status" value="1"/>
</dbReference>
<feature type="compositionally biased region" description="Basic and acidic residues" evidence="1">
    <location>
        <begin position="147"/>
        <end position="160"/>
    </location>
</feature>
<proteinExistence type="predicted"/>
<keyword evidence="4" id="KW-1185">Reference proteome</keyword>
<evidence type="ECO:0000313" key="3">
    <source>
        <dbReference type="EMBL" id="SFU69580.1"/>
    </source>
</evidence>
<name>A0A1I7I9Q4_9BURK</name>
<dbReference type="OrthoDB" id="5298564at2"/>
<keyword evidence="2" id="KW-0732">Signal</keyword>
<dbReference type="GO" id="GO:0042597">
    <property type="term" value="C:periplasmic space"/>
    <property type="evidence" value="ECO:0007669"/>
    <property type="project" value="InterPro"/>
</dbReference>
<evidence type="ECO:0000313" key="4">
    <source>
        <dbReference type="Proteomes" id="UP000183656"/>
    </source>
</evidence>
<reference evidence="3 4" key="1">
    <citation type="submission" date="2016-10" db="EMBL/GenBank/DDBJ databases">
        <authorList>
            <person name="de Groot N.N."/>
        </authorList>
    </citation>
    <scope>NUCLEOTIDE SEQUENCE [LARGE SCALE GENOMIC DNA]</scope>
    <source>
        <strain evidence="3 4">R-24608</strain>
    </source>
</reference>
<dbReference type="AlphaFoldDB" id="A0A1I7I9Q4"/>
<accession>A0A1I7I9Q4</accession>